<organism evidence="2 3">
    <name type="scientific">Pseudomonas eucalypticola</name>
    <dbReference type="NCBI Taxonomy" id="2599595"/>
    <lineage>
        <taxon>Bacteria</taxon>
        <taxon>Pseudomonadati</taxon>
        <taxon>Pseudomonadota</taxon>
        <taxon>Gammaproteobacteria</taxon>
        <taxon>Pseudomonadales</taxon>
        <taxon>Pseudomonadaceae</taxon>
        <taxon>Pseudomonas</taxon>
    </lineage>
</organism>
<proteinExistence type="predicted"/>
<accession>A0A7D5HTG6</accession>
<dbReference type="AlphaFoldDB" id="A0A7D5HTG6"/>
<keyword evidence="3" id="KW-1185">Reference proteome</keyword>
<reference evidence="2 3" key="1">
    <citation type="submission" date="2020-06" db="EMBL/GenBank/DDBJ databases">
        <title>Pseudomonas eucalypticola sp. nov., an endophyte of Eucalyptus dunnii leaves with biocontrol ability of eucalyptus leaf blight.</title>
        <authorList>
            <person name="Liu Y."/>
            <person name="Song Z."/>
            <person name="Zeng H."/>
            <person name="Lu M."/>
            <person name="Wang X."/>
            <person name="Lian X."/>
            <person name="Zhang Q."/>
        </authorList>
    </citation>
    <scope>NUCLEOTIDE SEQUENCE [LARGE SCALE GENOMIC DNA]</scope>
    <source>
        <strain evidence="2 3">NP-1</strain>
    </source>
</reference>
<name>A0A7D5HTG6_9PSED</name>
<dbReference type="KEGG" id="pez:HWQ56_00470"/>
<evidence type="ECO:0000313" key="3">
    <source>
        <dbReference type="Proteomes" id="UP000509568"/>
    </source>
</evidence>
<sequence>MRSQCLTHLPISSKQIQQGLSVTLALMITLLAGQAFEHWHQGRLAAQAQARPAVSYQHFNAVSSIGKPMVQGQAQLQRAESSDQGVRQQSWVF</sequence>
<evidence type="ECO:0000256" key="1">
    <source>
        <dbReference type="SAM" id="MobiDB-lite"/>
    </source>
</evidence>
<dbReference type="Proteomes" id="UP000509568">
    <property type="component" value="Chromosome"/>
</dbReference>
<dbReference type="RefSeq" id="WP_158153093.1">
    <property type="nucleotide sequence ID" value="NZ_CP056030.1"/>
</dbReference>
<evidence type="ECO:0000313" key="2">
    <source>
        <dbReference type="EMBL" id="QKZ02351.1"/>
    </source>
</evidence>
<gene>
    <name evidence="2" type="ORF">HWQ56_00470</name>
</gene>
<dbReference type="EMBL" id="CP056030">
    <property type="protein sequence ID" value="QKZ02351.1"/>
    <property type="molecule type" value="Genomic_DNA"/>
</dbReference>
<protein>
    <submittedName>
        <fullName evidence="2">Uncharacterized protein</fullName>
    </submittedName>
</protein>
<feature type="region of interest" description="Disordered" evidence="1">
    <location>
        <begin position="73"/>
        <end position="93"/>
    </location>
</feature>